<evidence type="ECO:0000313" key="2">
    <source>
        <dbReference type="Proteomes" id="UP000248291"/>
    </source>
</evidence>
<dbReference type="AlphaFoldDB" id="A0AAN4TQ50"/>
<sequence length="217" mass="23578">MRSVSTTSSRDLQAITDYLKHHVFAAHRFSEIGSPDERDAALAHNEQIDALVETRANRLYSEGETPATIAETFDKAEKFDRLATTASSAFENTPFAAAAVLQYMQPAINKGDWLPTQLKPLTPLISGALSGAMDQVGTKMMDRARGDLHYLSTSPDKLHDAMAASVKRHSPALGRQVVDMGIAVQTFSALNVVRTVLAPALVCCFRNNLPMTCNLSS</sequence>
<accession>A0AAN4TQ50</accession>
<comment type="caution">
    <text evidence="1">The sequence shown here is derived from an EMBL/GenBank/DDBJ whole genome shotgun (WGS) entry which is preliminary data.</text>
</comment>
<gene>
    <name evidence="1" type="ORF">KPSA3_07726</name>
</gene>
<name>A0AAN4TQ50_PSESF</name>
<reference evidence="1 2" key="1">
    <citation type="submission" date="2018-04" db="EMBL/GenBank/DDBJ databases">
        <title>Draft genome sequence of Pseudomonas syringae pv. actinidiae biovar 3 strains isolated from kiwifruit in Kagawa prefecture.</title>
        <authorList>
            <person name="Tabuchi M."/>
            <person name="Saito M."/>
            <person name="Fujiwara S."/>
            <person name="Sasa N."/>
            <person name="Akimitsu K."/>
            <person name="Gomi K."/>
            <person name="Konishi-Sugita S."/>
            <person name="Hamano K."/>
            <person name="Kataoka I."/>
        </authorList>
    </citation>
    <scope>NUCLEOTIDE SEQUENCE [LARGE SCALE GENOMIC DNA]</scope>
    <source>
        <strain evidence="1 2">MAFF212211</strain>
    </source>
</reference>
<proteinExistence type="predicted"/>
<organism evidence="1 2">
    <name type="scientific">Pseudomonas syringae pv. actinidiae</name>
    <dbReference type="NCBI Taxonomy" id="103796"/>
    <lineage>
        <taxon>Bacteria</taxon>
        <taxon>Pseudomonadati</taxon>
        <taxon>Pseudomonadota</taxon>
        <taxon>Gammaproteobacteria</taxon>
        <taxon>Pseudomonadales</taxon>
        <taxon>Pseudomonadaceae</taxon>
        <taxon>Pseudomonas</taxon>
        <taxon>Pseudomonas syringae</taxon>
    </lineage>
</organism>
<dbReference type="EMBL" id="BGKA01000333">
    <property type="protein sequence ID" value="GBH21675.1"/>
    <property type="molecule type" value="Genomic_DNA"/>
</dbReference>
<dbReference type="Proteomes" id="UP000248291">
    <property type="component" value="Unassembled WGS sequence"/>
</dbReference>
<evidence type="ECO:0000313" key="1">
    <source>
        <dbReference type="EMBL" id="GBH21675.1"/>
    </source>
</evidence>
<protein>
    <submittedName>
        <fullName evidence="1">Thiamine monophosphate synthase</fullName>
    </submittedName>
</protein>